<proteinExistence type="predicted"/>
<accession>A0ACC5R1N6</accession>
<evidence type="ECO:0000313" key="2">
    <source>
        <dbReference type="Proteomes" id="UP000616151"/>
    </source>
</evidence>
<gene>
    <name evidence="1" type="ORF">JHL16_09420</name>
</gene>
<comment type="caution">
    <text evidence="1">The sequence shown here is derived from an EMBL/GenBank/DDBJ whole genome shotgun (WGS) entry which is preliminary data.</text>
</comment>
<protein>
    <submittedName>
        <fullName evidence="1">Glutamine synthetase</fullName>
    </submittedName>
</protein>
<dbReference type="EMBL" id="JAENHL010000006">
    <property type="protein sequence ID" value="MBK1866570.1"/>
    <property type="molecule type" value="Genomic_DNA"/>
</dbReference>
<dbReference type="Proteomes" id="UP000616151">
    <property type="component" value="Unassembled WGS sequence"/>
</dbReference>
<organism evidence="1 2">
    <name type="scientific">Taklimakanibacter albus</name>
    <dbReference type="NCBI Taxonomy" id="2800327"/>
    <lineage>
        <taxon>Bacteria</taxon>
        <taxon>Pseudomonadati</taxon>
        <taxon>Pseudomonadota</taxon>
        <taxon>Alphaproteobacteria</taxon>
        <taxon>Hyphomicrobiales</taxon>
        <taxon>Aestuariivirgaceae</taxon>
        <taxon>Taklimakanibacter</taxon>
    </lineage>
</organism>
<evidence type="ECO:0000313" key="1">
    <source>
        <dbReference type="EMBL" id="MBK1866570.1"/>
    </source>
</evidence>
<keyword evidence="2" id="KW-1185">Reference proteome</keyword>
<sequence>MMREEVVMLCTSDIAGQVRGKGFPASDLEARLVKGIGWTPTNILISAHGPIAPSPWGPFGDLVIKPDPATRLRVDFGPDQAAEHFIMGDLCHLDGTPWVVCPRGFLKRVLAALEARHGLKVKAAFEHEFVYEAVEERPNASYALDAFRRQNLFAETYLGALKAAGLELDTFMPEYGPMQYEVTVGPAIGVTAADQAVAVREIARAVAGRMGSRVSFTPILRPDAVGNGVHVHFSLIDARTGASVNHDPQHPQGIAPTAGSFVAGMLAKLPAITAMTAAASISYLRLTPNRWSAAYNNLGFRDREAGVRICPVFTTDPAQIAKQFHFEFRAADAAASPYLLLGIILAAGLYGLDKKLAMPKVCEGAPQNLSDAQLQALDIVRLPQSLGAALDLFEAETDLGEIIGPDLKSAYLAAKRFEVEMMAKLSSTEQCEKYRRAY</sequence>
<reference evidence="1" key="1">
    <citation type="submission" date="2021-01" db="EMBL/GenBank/DDBJ databases">
        <authorList>
            <person name="Sun Q."/>
        </authorList>
    </citation>
    <scope>NUCLEOTIDE SEQUENCE</scope>
    <source>
        <strain evidence="1">YIM B02566</strain>
    </source>
</reference>
<name>A0ACC5R1N6_9HYPH</name>